<dbReference type="Pfam" id="PF08545">
    <property type="entry name" value="ACP_syn_III"/>
    <property type="match status" value="1"/>
</dbReference>
<feature type="active site" evidence="13">
    <location>
        <position position="270"/>
    </location>
</feature>
<comment type="subunit">
    <text evidence="13">Homodimer.</text>
</comment>
<dbReference type="GO" id="GO:0033818">
    <property type="term" value="F:beta-ketoacyl-acyl-carrier-protein synthase III activity"/>
    <property type="evidence" value="ECO:0007669"/>
    <property type="project" value="UniProtKB-UniRule"/>
</dbReference>
<dbReference type="EC" id="2.3.1.180" evidence="3 13"/>
<evidence type="ECO:0000256" key="3">
    <source>
        <dbReference type="ARBA" id="ARBA00012333"/>
    </source>
</evidence>
<dbReference type="Gene3D" id="3.40.47.10">
    <property type="match status" value="1"/>
</dbReference>
<dbReference type="HAMAP" id="MF_01815">
    <property type="entry name" value="FabH"/>
    <property type="match status" value="1"/>
</dbReference>
<dbReference type="InterPro" id="IPR013747">
    <property type="entry name" value="ACP_syn_III_C"/>
</dbReference>
<dbReference type="InterPro" id="IPR013751">
    <property type="entry name" value="ACP_syn_III_N"/>
</dbReference>
<dbReference type="NCBIfam" id="NF006829">
    <property type="entry name" value="PRK09352.1"/>
    <property type="match status" value="1"/>
</dbReference>
<accession>W7XVC7</accession>
<keyword evidence="7 13" id="KW-0276">Fatty acid metabolism</keyword>
<dbReference type="InterPro" id="IPR016039">
    <property type="entry name" value="Thiolase-like"/>
</dbReference>
<feature type="region of interest" description="ACP-binding" evidence="13">
    <location>
        <begin position="271"/>
        <end position="275"/>
    </location>
</feature>
<evidence type="ECO:0000256" key="9">
    <source>
        <dbReference type="ARBA" id="ARBA00023160"/>
    </source>
</evidence>
<comment type="caution">
    <text evidence="16">The sequence shown here is derived from an EMBL/GenBank/DDBJ whole genome shotgun (WGS) entry which is preliminary data.</text>
</comment>
<dbReference type="AlphaFoldDB" id="W7XVC7"/>
<dbReference type="Pfam" id="PF08541">
    <property type="entry name" value="ACP_syn_III_C"/>
    <property type="match status" value="1"/>
</dbReference>
<dbReference type="STRING" id="869213.GCA_000517085_04157"/>
<comment type="function">
    <text evidence="13">Catalyzes the condensation reaction of fatty acid synthesis by the addition to an acyl acceptor of two carbons from malonyl-ACP. Catalyzes the first condensation reaction which initiates fatty acid synthesis and may therefore play a role in governing the total rate of fatty acid production. Possesses both acetoacetyl-ACP synthase and acetyl transacylase activities. Its substrate specificity determines the biosynthesis of branched-chain and/or straight-chain of fatty acids.</text>
</comment>
<dbReference type="PANTHER" id="PTHR34069:SF2">
    <property type="entry name" value="BETA-KETOACYL-[ACYL-CARRIER-PROTEIN] SYNTHASE III"/>
    <property type="match status" value="1"/>
</dbReference>
<keyword evidence="11 13" id="KW-0012">Acyltransferase</keyword>
<evidence type="ECO:0000259" key="14">
    <source>
        <dbReference type="Pfam" id="PF08541"/>
    </source>
</evidence>
<feature type="domain" description="Beta-ketoacyl-[acyl-carrier-protein] synthase III C-terminal" evidence="14">
    <location>
        <begin position="254"/>
        <end position="341"/>
    </location>
</feature>
<dbReference type="EMBL" id="BAMD01000005">
    <property type="protein sequence ID" value="GAF02055.1"/>
    <property type="molecule type" value="Genomic_DNA"/>
</dbReference>
<dbReference type="GO" id="GO:0006633">
    <property type="term" value="P:fatty acid biosynthetic process"/>
    <property type="evidence" value="ECO:0007669"/>
    <property type="project" value="UniProtKB-UniRule"/>
</dbReference>
<dbReference type="GO" id="GO:0005737">
    <property type="term" value="C:cytoplasm"/>
    <property type="evidence" value="ECO:0007669"/>
    <property type="project" value="UniProtKB-SubCell"/>
</dbReference>
<evidence type="ECO:0000259" key="15">
    <source>
        <dbReference type="Pfam" id="PF08545"/>
    </source>
</evidence>
<comment type="similarity">
    <text evidence="2 13">Belongs to the thiolase-like superfamily. FabH family.</text>
</comment>
<evidence type="ECO:0000256" key="7">
    <source>
        <dbReference type="ARBA" id="ARBA00022832"/>
    </source>
</evidence>
<comment type="pathway">
    <text evidence="1 13">Lipid metabolism; fatty acid biosynthesis.</text>
</comment>
<dbReference type="PANTHER" id="PTHR34069">
    <property type="entry name" value="3-OXOACYL-[ACYL-CARRIER-PROTEIN] SYNTHASE 3"/>
    <property type="match status" value="1"/>
</dbReference>
<keyword evidence="6 13" id="KW-0808">Transferase</keyword>
<evidence type="ECO:0000313" key="16">
    <source>
        <dbReference type="EMBL" id="GAF02055.1"/>
    </source>
</evidence>
<organism evidence="16 17">
    <name type="scientific">Saccharicrinis fermentans DSM 9555 = JCM 21142</name>
    <dbReference type="NCBI Taxonomy" id="869213"/>
    <lineage>
        <taxon>Bacteria</taxon>
        <taxon>Pseudomonadati</taxon>
        <taxon>Bacteroidota</taxon>
        <taxon>Bacteroidia</taxon>
        <taxon>Marinilabiliales</taxon>
        <taxon>Marinilabiliaceae</taxon>
        <taxon>Saccharicrinis</taxon>
    </lineage>
</organism>
<comment type="domain">
    <text evidence="13">The last Arg residue of the ACP-binding site is essential for the weak association between ACP/AcpP and FabH.</text>
</comment>
<comment type="catalytic activity">
    <reaction evidence="12">
        <text>malonyl-[ACP] + acetyl-CoA + H(+) = 3-oxobutanoyl-[ACP] + CO2 + CoA</text>
        <dbReference type="Rhea" id="RHEA:12080"/>
        <dbReference type="Rhea" id="RHEA-COMP:9623"/>
        <dbReference type="Rhea" id="RHEA-COMP:9625"/>
        <dbReference type="ChEBI" id="CHEBI:15378"/>
        <dbReference type="ChEBI" id="CHEBI:16526"/>
        <dbReference type="ChEBI" id="CHEBI:57287"/>
        <dbReference type="ChEBI" id="CHEBI:57288"/>
        <dbReference type="ChEBI" id="CHEBI:78449"/>
        <dbReference type="ChEBI" id="CHEBI:78450"/>
        <dbReference type="EC" id="2.3.1.180"/>
    </reaction>
    <physiologicalReaction direction="left-to-right" evidence="12">
        <dbReference type="Rhea" id="RHEA:12081"/>
    </physiologicalReaction>
</comment>
<comment type="subcellular location">
    <subcellularLocation>
        <location evidence="13">Cytoplasm</location>
    </subcellularLocation>
</comment>
<evidence type="ECO:0000313" key="17">
    <source>
        <dbReference type="Proteomes" id="UP000019402"/>
    </source>
</evidence>
<evidence type="ECO:0000256" key="1">
    <source>
        <dbReference type="ARBA" id="ARBA00005194"/>
    </source>
</evidence>
<evidence type="ECO:0000256" key="5">
    <source>
        <dbReference type="ARBA" id="ARBA00022516"/>
    </source>
</evidence>
<feature type="active site" evidence="13">
    <location>
        <position position="300"/>
    </location>
</feature>
<dbReference type="InterPro" id="IPR004655">
    <property type="entry name" value="FabH"/>
</dbReference>
<keyword evidence="4 13" id="KW-0963">Cytoplasm</keyword>
<evidence type="ECO:0000256" key="13">
    <source>
        <dbReference type="HAMAP-Rule" id="MF_01815"/>
    </source>
</evidence>
<sequence length="346" mass="37933">MVVVFVTTGYITFNMKKINAVITGIGVNLPDYVLTNEELSTMVDTSDEWIMTRVGIKERRILKGEGKGASEMGAEAVKQLLEKTGTKPEEVDLVICTTVTPDHLFPGTSAIICDKAGIHNIQSFDMNAACSGFLYGLDTATKYVQSGSHKKVILVSAEKMSSITDYTDRTTCVLFGDAATAVMLEPTEEEVGVMDTILKSNGIGRHHLLMKAGGSVNPPSHKTVDANEHTVYQEGQTVFKHAVSNMADVSVEIMKKNNLTSDDVAWLVPHQANLRIIDATARRMGVKKEQVMINIEKYGNTTSATIPLCLWEWEKQLKKGDNLVLSAFGAGFTWGAIYLKWGYDSK</sequence>
<gene>
    <name evidence="13" type="primary">fabH</name>
    <name evidence="16" type="ORF">JCM21142_1681</name>
</gene>
<proteinExistence type="inferred from homology"/>
<keyword evidence="5 13" id="KW-0444">Lipid biosynthesis</keyword>
<dbReference type="CDD" id="cd00830">
    <property type="entry name" value="KAS_III"/>
    <property type="match status" value="1"/>
</dbReference>
<evidence type="ECO:0000256" key="6">
    <source>
        <dbReference type="ARBA" id="ARBA00022679"/>
    </source>
</evidence>
<keyword evidence="9 13" id="KW-0275">Fatty acid biosynthesis</keyword>
<evidence type="ECO:0000256" key="12">
    <source>
        <dbReference type="ARBA" id="ARBA00051096"/>
    </source>
</evidence>
<evidence type="ECO:0000256" key="11">
    <source>
        <dbReference type="ARBA" id="ARBA00023315"/>
    </source>
</evidence>
<feature type="domain" description="Beta-ketoacyl-[acyl-carrier-protein] synthase III N-terminal" evidence="15">
    <location>
        <begin position="124"/>
        <end position="202"/>
    </location>
</feature>
<dbReference type="SUPFAM" id="SSF53901">
    <property type="entry name" value="Thiolase-like"/>
    <property type="match status" value="1"/>
</dbReference>
<keyword evidence="10 13" id="KW-0511">Multifunctional enzyme</keyword>
<dbReference type="NCBIfam" id="TIGR00747">
    <property type="entry name" value="fabH"/>
    <property type="match status" value="1"/>
</dbReference>
<keyword evidence="8 13" id="KW-0443">Lipid metabolism</keyword>
<reference evidence="16 17" key="1">
    <citation type="journal article" date="2014" name="Genome Announc.">
        <title>Draft Genome Sequence of Cytophaga fermentans JCM 21142T, a Facultative Anaerobe Isolated from Marine Mud.</title>
        <authorList>
            <person name="Starns D."/>
            <person name="Oshima K."/>
            <person name="Suda W."/>
            <person name="Iino T."/>
            <person name="Yuki M."/>
            <person name="Inoue J."/>
            <person name="Kitamura K."/>
            <person name="Iida T."/>
            <person name="Darby A."/>
            <person name="Hattori M."/>
            <person name="Ohkuma M."/>
        </authorList>
    </citation>
    <scope>NUCLEOTIDE SEQUENCE [LARGE SCALE GENOMIC DNA]</scope>
    <source>
        <strain evidence="16 17">JCM 21142</strain>
    </source>
</reference>
<evidence type="ECO:0000256" key="10">
    <source>
        <dbReference type="ARBA" id="ARBA00023268"/>
    </source>
</evidence>
<protein>
    <recommendedName>
        <fullName evidence="3 13">Beta-ketoacyl-[acyl-carrier-protein] synthase III</fullName>
        <shortName evidence="13">Beta-ketoacyl-ACP synthase III</shortName>
        <shortName evidence="13">KAS III</shortName>
        <ecNumber evidence="3 13">2.3.1.180</ecNumber>
    </recommendedName>
    <alternativeName>
        <fullName evidence="13">3-oxoacyl-[acyl-carrier-protein] synthase 3</fullName>
    </alternativeName>
    <alternativeName>
        <fullName evidence="13">3-oxoacyl-[acyl-carrier-protein] synthase III</fullName>
    </alternativeName>
</protein>
<evidence type="ECO:0000256" key="4">
    <source>
        <dbReference type="ARBA" id="ARBA00022490"/>
    </source>
</evidence>
<name>W7XVC7_9BACT</name>
<dbReference type="GO" id="GO:0004315">
    <property type="term" value="F:3-oxoacyl-[acyl-carrier-protein] synthase activity"/>
    <property type="evidence" value="ECO:0007669"/>
    <property type="project" value="InterPro"/>
</dbReference>
<keyword evidence="17" id="KW-1185">Reference proteome</keyword>
<dbReference type="GO" id="GO:0044550">
    <property type="term" value="P:secondary metabolite biosynthetic process"/>
    <property type="evidence" value="ECO:0007669"/>
    <property type="project" value="TreeGrafter"/>
</dbReference>
<dbReference type="UniPathway" id="UPA00094"/>
<dbReference type="Proteomes" id="UP000019402">
    <property type="component" value="Unassembled WGS sequence"/>
</dbReference>
<dbReference type="FunFam" id="3.40.47.10:FF:000004">
    <property type="entry name" value="3-oxoacyl-[acyl-carrier-protein] synthase 3"/>
    <property type="match status" value="1"/>
</dbReference>
<evidence type="ECO:0000256" key="2">
    <source>
        <dbReference type="ARBA" id="ARBA00008642"/>
    </source>
</evidence>
<evidence type="ECO:0000256" key="8">
    <source>
        <dbReference type="ARBA" id="ARBA00023098"/>
    </source>
</evidence>
<dbReference type="eggNOG" id="COG0332">
    <property type="taxonomic scope" value="Bacteria"/>
</dbReference>
<feature type="active site" evidence="13">
    <location>
        <position position="130"/>
    </location>
</feature>